<dbReference type="EMBL" id="LGRX02034703">
    <property type="protein sequence ID" value="KAK3237092.1"/>
    <property type="molecule type" value="Genomic_DNA"/>
</dbReference>
<protein>
    <recommendedName>
        <fullName evidence="3">Methyltransferase domain-containing protein</fullName>
    </recommendedName>
</protein>
<accession>A0AAE0BII2</accession>
<reference evidence="1 2" key="1">
    <citation type="journal article" date="2015" name="Genome Biol. Evol.">
        <title>Comparative Genomics of a Bacterivorous Green Alga Reveals Evolutionary Causalities and Consequences of Phago-Mixotrophic Mode of Nutrition.</title>
        <authorList>
            <person name="Burns J.A."/>
            <person name="Paasch A."/>
            <person name="Narechania A."/>
            <person name="Kim E."/>
        </authorList>
    </citation>
    <scope>NUCLEOTIDE SEQUENCE [LARGE SCALE GENOMIC DNA]</scope>
    <source>
        <strain evidence="1 2">PLY_AMNH</strain>
    </source>
</reference>
<sequence length="261" mass="28305">MLQEDADGFIRCLATLPGNFGNDGQPIEIPAAISALHKALSHLQDASSASPASRVCKHFSTYLRTRIQALGSVTAPQAPKKVYAEEPSAFAIFARTGGNVPLYDQVGQALSSHWKVFGAETLLDIGVGDGRALVTAASIGAHALKTVMLVEPAKTLLEDCTRMLHNIGVYPDKTFCGTVQSFMQEDSECFYDVIQATFSLQSLPMSEVRHSFNGIARAFRVLKQLGGFSYIYNRKDRAVKLHEATAKHGRCGAHACEYTLP</sequence>
<proteinExistence type="predicted"/>
<comment type="caution">
    <text evidence="1">The sequence shown here is derived from an EMBL/GenBank/DDBJ whole genome shotgun (WGS) entry which is preliminary data.</text>
</comment>
<dbReference type="SUPFAM" id="SSF53335">
    <property type="entry name" value="S-adenosyl-L-methionine-dependent methyltransferases"/>
    <property type="match status" value="1"/>
</dbReference>
<keyword evidence="2" id="KW-1185">Reference proteome</keyword>
<evidence type="ECO:0008006" key="3">
    <source>
        <dbReference type="Google" id="ProtNLM"/>
    </source>
</evidence>
<dbReference type="Proteomes" id="UP001190700">
    <property type="component" value="Unassembled WGS sequence"/>
</dbReference>
<evidence type="ECO:0000313" key="2">
    <source>
        <dbReference type="Proteomes" id="UP001190700"/>
    </source>
</evidence>
<dbReference type="Gene3D" id="3.40.50.150">
    <property type="entry name" value="Vaccinia Virus protein VP39"/>
    <property type="match status" value="1"/>
</dbReference>
<dbReference type="InterPro" id="IPR029063">
    <property type="entry name" value="SAM-dependent_MTases_sf"/>
</dbReference>
<dbReference type="AlphaFoldDB" id="A0AAE0BII2"/>
<organism evidence="1 2">
    <name type="scientific">Cymbomonas tetramitiformis</name>
    <dbReference type="NCBI Taxonomy" id="36881"/>
    <lineage>
        <taxon>Eukaryota</taxon>
        <taxon>Viridiplantae</taxon>
        <taxon>Chlorophyta</taxon>
        <taxon>Pyramimonadophyceae</taxon>
        <taxon>Pyramimonadales</taxon>
        <taxon>Pyramimonadaceae</taxon>
        <taxon>Cymbomonas</taxon>
    </lineage>
</organism>
<name>A0AAE0BII2_9CHLO</name>
<gene>
    <name evidence="1" type="ORF">CYMTET_52801</name>
</gene>
<evidence type="ECO:0000313" key="1">
    <source>
        <dbReference type="EMBL" id="KAK3237092.1"/>
    </source>
</evidence>